<feature type="compositionally biased region" description="Low complexity" evidence="1">
    <location>
        <begin position="545"/>
        <end position="558"/>
    </location>
</feature>
<dbReference type="Gene3D" id="2.20.70.10">
    <property type="match status" value="2"/>
</dbReference>
<dbReference type="Pfam" id="PF00397">
    <property type="entry name" value="WW"/>
    <property type="match status" value="2"/>
</dbReference>
<evidence type="ECO:0000256" key="1">
    <source>
        <dbReference type="SAM" id="MobiDB-lite"/>
    </source>
</evidence>
<dbReference type="SMART" id="SM00456">
    <property type="entry name" value="WW"/>
    <property type="match status" value="2"/>
</dbReference>
<proteinExistence type="predicted"/>
<feature type="domain" description="WW" evidence="2">
    <location>
        <begin position="1"/>
        <end position="32"/>
    </location>
</feature>
<dbReference type="GO" id="GO:0045292">
    <property type="term" value="P:mRNA cis splicing, via spliceosome"/>
    <property type="evidence" value="ECO:0007669"/>
    <property type="project" value="InterPro"/>
</dbReference>
<sequence>MSGDWEAVVDDEGRTYYYNSQTQESTWDKPYELLTNLEKALLESPWKEFTSEDGEKYYYNEISQESRWEVPEEVVNKVNELEGNGGGSLTAGSEAGLAGLAGFAGSTAAVGLEGAAGFAGAKTAATAAASGSGSRSGFLAGEVAPLSNDNDVDVEELVSKYPNTSPIGNAKSKQIVTQKVLDSYKNSFIEMLQESNVDAQWSFNKVMQVFIRDPRYWAIPDPLTRKELFESYLMNQTELAFKKDMNSKEMFRKNFIKVLQNYDIKYYTRWKTCSKKIIDEPIYSVASEKLKIEIFNEYVKILQIEHEKEQLALKKQALEELQDYLKNSLKISINSNWDELIEKIKNDKRFKENSHFRVLNKLDVLTIYESIILELEEEFNTNLKKIRHKNYRNDRKARDSFKHKLLDLQIKVTPNTTWLEFQNKLHDTQEFSNLIGRSGSSPIDYFWDLLDESMQILRVKKDLIYQLLIDLNLKTQIIEPSFNFDDFKQLISDNSTKFNDINITTNDNEELLFVFEMLRKELKTQEMETSTSSGTAITRNATDHTSQTNTAATSTNTTIPPKPVTQNDHRKTTNNRSRSRSRSMSPASLQRKRLENYRTNRGEISSATTNTKQRTTDDISGSTSANTNTNGGDLDY</sequence>
<keyword evidence="4" id="KW-1185">Reference proteome</keyword>
<evidence type="ECO:0000313" key="3">
    <source>
        <dbReference type="EMBL" id="ODV97559.1"/>
    </source>
</evidence>
<evidence type="ECO:0000259" key="2">
    <source>
        <dbReference type="PROSITE" id="PS50020"/>
    </source>
</evidence>
<dbReference type="GO" id="GO:0071004">
    <property type="term" value="C:U2-type prespliceosome"/>
    <property type="evidence" value="ECO:0007669"/>
    <property type="project" value="TreeGrafter"/>
</dbReference>
<dbReference type="SUPFAM" id="SSF51045">
    <property type="entry name" value="WW domain"/>
    <property type="match status" value="2"/>
</dbReference>
<dbReference type="GO" id="GO:0005685">
    <property type="term" value="C:U1 snRNP"/>
    <property type="evidence" value="ECO:0007669"/>
    <property type="project" value="TreeGrafter"/>
</dbReference>
<evidence type="ECO:0000313" key="4">
    <source>
        <dbReference type="Proteomes" id="UP000094236"/>
    </source>
</evidence>
<feature type="compositionally biased region" description="Polar residues" evidence="1">
    <location>
        <begin position="602"/>
        <end position="636"/>
    </location>
</feature>
<feature type="region of interest" description="Disordered" evidence="1">
    <location>
        <begin position="525"/>
        <end position="636"/>
    </location>
</feature>
<protein>
    <recommendedName>
        <fullName evidence="2">WW domain-containing protein</fullName>
    </recommendedName>
</protein>
<accession>A0A1E4U0P2</accession>
<dbReference type="InterPro" id="IPR039726">
    <property type="entry name" value="Prp40-like"/>
</dbReference>
<dbReference type="SUPFAM" id="SSF81698">
    <property type="entry name" value="FF domain"/>
    <property type="match status" value="4"/>
</dbReference>
<dbReference type="STRING" id="669874.A0A1E4U0P2"/>
<dbReference type="EMBL" id="KV454011">
    <property type="protein sequence ID" value="ODV97559.1"/>
    <property type="molecule type" value="Genomic_DNA"/>
</dbReference>
<gene>
    <name evidence="3" type="ORF">PACTADRAFT_47456</name>
</gene>
<organism evidence="3 4">
    <name type="scientific">Pachysolen tannophilus NRRL Y-2460</name>
    <dbReference type="NCBI Taxonomy" id="669874"/>
    <lineage>
        <taxon>Eukaryota</taxon>
        <taxon>Fungi</taxon>
        <taxon>Dikarya</taxon>
        <taxon>Ascomycota</taxon>
        <taxon>Saccharomycotina</taxon>
        <taxon>Pichiomycetes</taxon>
        <taxon>Pachysolenaceae</taxon>
        <taxon>Pachysolen</taxon>
    </lineage>
</organism>
<dbReference type="InterPro" id="IPR036020">
    <property type="entry name" value="WW_dom_sf"/>
</dbReference>
<name>A0A1E4U0P2_PACTA</name>
<feature type="domain" description="WW" evidence="2">
    <location>
        <begin position="40"/>
        <end position="73"/>
    </location>
</feature>
<dbReference type="PROSITE" id="PS50020">
    <property type="entry name" value="WW_DOMAIN_2"/>
    <property type="match status" value="2"/>
</dbReference>
<dbReference type="CDD" id="cd00201">
    <property type="entry name" value="WW"/>
    <property type="match status" value="2"/>
</dbReference>
<dbReference type="InterPro" id="IPR002713">
    <property type="entry name" value="FF_domain"/>
</dbReference>
<dbReference type="InterPro" id="IPR036517">
    <property type="entry name" value="FF_domain_sf"/>
</dbReference>
<dbReference type="OrthoDB" id="187617at2759"/>
<dbReference type="Proteomes" id="UP000094236">
    <property type="component" value="Unassembled WGS sequence"/>
</dbReference>
<dbReference type="Gene3D" id="1.10.10.440">
    <property type="entry name" value="FF domain"/>
    <property type="match status" value="2"/>
</dbReference>
<feature type="compositionally biased region" description="Basic and acidic residues" evidence="1">
    <location>
        <begin position="592"/>
        <end position="601"/>
    </location>
</feature>
<dbReference type="PROSITE" id="PS01159">
    <property type="entry name" value="WW_DOMAIN_1"/>
    <property type="match status" value="2"/>
</dbReference>
<feature type="compositionally biased region" description="Polar residues" evidence="1">
    <location>
        <begin position="527"/>
        <end position="544"/>
    </location>
</feature>
<dbReference type="PANTHER" id="PTHR11864:SF0">
    <property type="entry name" value="PRP40 PRE-MRNA PROCESSING FACTOR 40 HOMOLOG A (YEAST)"/>
    <property type="match status" value="1"/>
</dbReference>
<dbReference type="PANTHER" id="PTHR11864">
    <property type="entry name" value="PRE-MRNA-PROCESSING PROTEIN PRP40"/>
    <property type="match status" value="1"/>
</dbReference>
<dbReference type="GO" id="GO:0003723">
    <property type="term" value="F:RNA binding"/>
    <property type="evidence" value="ECO:0007669"/>
    <property type="project" value="TreeGrafter"/>
</dbReference>
<reference evidence="4" key="1">
    <citation type="submission" date="2016-05" db="EMBL/GenBank/DDBJ databases">
        <title>Comparative genomics of biotechnologically important yeasts.</title>
        <authorList>
            <consortium name="DOE Joint Genome Institute"/>
            <person name="Riley R."/>
            <person name="Haridas S."/>
            <person name="Wolfe K.H."/>
            <person name="Lopes M.R."/>
            <person name="Hittinger C.T."/>
            <person name="Goker M."/>
            <person name="Salamov A."/>
            <person name="Wisecaver J."/>
            <person name="Long T.M."/>
            <person name="Aerts A.L."/>
            <person name="Barry K."/>
            <person name="Choi C."/>
            <person name="Clum A."/>
            <person name="Coughlan A.Y."/>
            <person name="Deshpande S."/>
            <person name="Douglass A.P."/>
            <person name="Hanson S.J."/>
            <person name="Klenk H.-P."/>
            <person name="Labutti K."/>
            <person name="Lapidus A."/>
            <person name="Lindquist E."/>
            <person name="Lipzen A."/>
            <person name="Meier-Kolthoff J.P."/>
            <person name="Ohm R.A."/>
            <person name="Otillar R.P."/>
            <person name="Pangilinan J."/>
            <person name="Peng Y."/>
            <person name="Rokas A."/>
            <person name="Rosa C.A."/>
            <person name="Scheuner C."/>
            <person name="Sibirny A.A."/>
            <person name="Slot J.C."/>
            <person name="Stielow J.B."/>
            <person name="Sun H."/>
            <person name="Kurtzman C.P."/>
            <person name="Blackwell M."/>
            <person name="Grigoriev I.V."/>
            <person name="Jeffries T.W."/>
        </authorList>
    </citation>
    <scope>NUCLEOTIDE SEQUENCE [LARGE SCALE GENOMIC DNA]</scope>
    <source>
        <strain evidence="4">NRRL Y-2460</strain>
    </source>
</reference>
<dbReference type="InterPro" id="IPR001202">
    <property type="entry name" value="WW_dom"/>
</dbReference>
<dbReference type="SMART" id="SM00441">
    <property type="entry name" value="FF"/>
    <property type="match status" value="4"/>
</dbReference>
<dbReference type="Pfam" id="PF01846">
    <property type="entry name" value="FF"/>
    <property type="match status" value="3"/>
</dbReference>
<dbReference type="AlphaFoldDB" id="A0A1E4U0P2"/>